<dbReference type="PROSITE" id="PS00708">
    <property type="entry name" value="PRO_ENDOPEP_SER"/>
    <property type="match status" value="1"/>
</dbReference>
<keyword evidence="4" id="KW-0645">Protease</keyword>
<dbReference type="PRINTS" id="PR00862">
    <property type="entry name" value="PROLIGOPTASE"/>
</dbReference>
<evidence type="ECO:0000313" key="9">
    <source>
        <dbReference type="EMBL" id="KKW24377.1"/>
    </source>
</evidence>
<evidence type="ECO:0000259" key="7">
    <source>
        <dbReference type="Pfam" id="PF00326"/>
    </source>
</evidence>
<dbReference type="InterPro" id="IPR051167">
    <property type="entry name" value="Prolyl_oligopep/macrocyclase"/>
</dbReference>
<dbReference type="Proteomes" id="UP000034273">
    <property type="component" value="Unassembled WGS sequence"/>
</dbReference>
<dbReference type="EC" id="3.4.21.26" evidence="3"/>
<dbReference type="Gene3D" id="2.130.10.120">
    <property type="entry name" value="Prolyl oligopeptidase, N-terminal domain"/>
    <property type="match status" value="1"/>
</dbReference>
<evidence type="ECO:0000313" key="10">
    <source>
        <dbReference type="Proteomes" id="UP000034273"/>
    </source>
</evidence>
<dbReference type="FunFam" id="3.40.50.1820:FF:000005">
    <property type="entry name" value="Prolyl endopeptidase"/>
    <property type="match status" value="1"/>
</dbReference>
<dbReference type="AlphaFoldDB" id="A0A0G1Z9L7"/>
<name>A0A0G1Z9L7_9BACT</name>
<dbReference type="Gene3D" id="3.40.50.1820">
    <property type="entry name" value="alpha/beta hydrolase"/>
    <property type="match status" value="1"/>
</dbReference>
<dbReference type="Pfam" id="PF02897">
    <property type="entry name" value="Peptidase_S9_N"/>
    <property type="match status" value="1"/>
</dbReference>
<evidence type="ECO:0000256" key="4">
    <source>
        <dbReference type="ARBA" id="ARBA00022670"/>
    </source>
</evidence>
<dbReference type="SUPFAM" id="SSF50993">
    <property type="entry name" value="Peptidase/esterase 'gauge' domain"/>
    <property type="match status" value="1"/>
</dbReference>
<dbReference type="InterPro" id="IPR002470">
    <property type="entry name" value="Peptidase_S9A"/>
</dbReference>
<accession>A0A0G1Z9L7</accession>
<dbReference type="PATRIC" id="fig|1618671.3.peg.388"/>
<evidence type="ECO:0000256" key="5">
    <source>
        <dbReference type="ARBA" id="ARBA00022801"/>
    </source>
</evidence>
<dbReference type="InterPro" id="IPR029058">
    <property type="entry name" value="AB_hydrolase_fold"/>
</dbReference>
<dbReference type="EMBL" id="LCQW01000008">
    <property type="protein sequence ID" value="KKW24377.1"/>
    <property type="molecule type" value="Genomic_DNA"/>
</dbReference>
<evidence type="ECO:0000256" key="6">
    <source>
        <dbReference type="ARBA" id="ARBA00022825"/>
    </source>
</evidence>
<sequence length="679" mass="76703">MEDKVNNKAKTETWVEPHRYLESNERPEVQEWLRGQAEKTEAYFQRIPVRDQLRKELTELFAHDDYGTPYGRCGRYFFFKRDAHQDMNVLYVQEGLSGTPRVLIDQNTLSGDKTTTLSSWSPSRDGKFMVYGLSKAGNDREELRVMHVATGNDLADLPIPAEGYPSFNTWNADGSGFWYTKHDPRAPLSEPKLHQRVYYHLLGSDPFGDEIVFGDDLKKEDIPSVGLSEDGHFLKATVWCQVNGLHCTKLFIKDMRKVGGNFILVLKKQPGSEFSTMTHRGQLYIRTNYNAPRWRIEVLDINEALQGRIHPTVLIPESDALVEEYDVVGNHLFVSFLHNVHTVIKQYDLNGTVVRELQLPGLGTAGGFSSEAEGNELFYSFSSFVVPPSIYRLDLTTGSSALFKKMDAGFDVRKIKTTQVWYRSKDGTTIPMFLIYKKGLAQNGNNPTLLYGYGGFDISLTPNFTSSIVPFIERDGIYAIANIRGGGEYGKEWHEAGMKTNKQNSFDDFAAAARWLIQAGYTRKERLAILGGSNGGLLTMTTITQNHDLVKAAIAQVPVTDMLRYHLFDGGVHWIPDYGNPDEPEMRKYLFGYSPYHNVRDGEKYPAVLIITSDNDDRVHPMHSYKMAARLQEANTSSNPILLRVELKAGHGGASAISKYVEQASDMWSFVFDQLGMIK</sequence>
<dbReference type="PANTHER" id="PTHR42881">
    <property type="entry name" value="PROLYL ENDOPEPTIDASE"/>
    <property type="match status" value="1"/>
</dbReference>
<dbReference type="SUPFAM" id="SSF53474">
    <property type="entry name" value="alpha/beta-Hydrolases"/>
    <property type="match status" value="1"/>
</dbReference>
<comment type="caution">
    <text evidence="9">The sequence shown here is derived from an EMBL/GenBank/DDBJ whole genome shotgun (WGS) entry which is preliminary data.</text>
</comment>
<evidence type="ECO:0000256" key="1">
    <source>
        <dbReference type="ARBA" id="ARBA00001070"/>
    </source>
</evidence>
<comment type="catalytic activity">
    <reaction evidence="1">
        <text>Hydrolysis of Pro-|-Xaa &gt;&gt; Ala-|-Xaa in oligopeptides.</text>
        <dbReference type="EC" id="3.4.21.26"/>
    </reaction>
</comment>
<reference evidence="9 10" key="1">
    <citation type="journal article" date="2015" name="Nature">
        <title>rRNA introns, odd ribosomes, and small enigmatic genomes across a large radiation of phyla.</title>
        <authorList>
            <person name="Brown C.T."/>
            <person name="Hug L.A."/>
            <person name="Thomas B.C."/>
            <person name="Sharon I."/>
            <person name="Castelle C.J."/>
            <person name="Singh A."/>
            <person name="Wilkins M.J."/>
            <person name="Williams K.H."/>
            <person name="Banfield J.F."/>
        </authorList>
    </citation>
    <scope>NUCLEOTIDE SEQUENCE [LARGE SCALE GENOMIC DNA]</scope>
</reference>
<proteinExistence type="inferred from homology"/>
<dbReference type="GO" id="GO:0005829">
    <property type="term" value="C:cytosol"/>
    <property type="evidence" value="ECO:0007669"/>
    <property type="project" value="TreeGrafter"/>
</dbReference>
<dbReference type="STRING" id="1618671.UY67_C0008G0018"/>
<organism evidence="9 10">
    <name type="scientific">Candidatus Kaiserbacteria bacterium GW2011_GWA2_52_12</name>
    <dbReference type="NCBI Taxonomy" id="1618671"/>
    <lineage>
        <taxon>Bacteria</taxon>
        <taxon>Candidatus Kaiseribacteriota</taxon>
    </lineage>
</organism>
<dbReference type="InterPro" id="IPR023302">
    <property type="entry name" value="Pept_S9A_N"/>
</dbReference>
<evidence type="ECO:0000256" key="3">
    <source>
        <dbReference type="ARBA" id="ARBA00011897"/>
    </source>
</evidence>
<gene>
    <name evidence="9" type="ORF">UY67_C0008G0018</name>
</gene>
<feature type="domain" description="Peptidase S9A N-terminal" evidence="8">
    <location>
        <begin position="7"/>
        <end position="405"/>
    </location>
</feature>
<dbReference type="GO" id="GO:0006508">
    <property type="term" value="P:proteolysis"/>
    <property type="evidence" value="ECO:0007669"/>
    <property type="project" value="UniProtKB-KW"/>
</dbReference>
<keyword evidence="5" id="KW-0378">Hydrolase</keyword>
<evidence type="ECO:0000256" key="2">
    <source>
        <dbReference type="ARBA" id="ARBA00005228"/>
    </source>
</evidence>
<dbReference type="GO" id="GO:0070012">
    <property type="term" value="F:oligopeptidase activity"/>
    <property type="evidence" value="ECO:0007669"/>
    <property type="project" value="TreeGrafter"/>
</dbReference>
<dbReference type="PANTHER" id="PTHR42881:SF2">
    <property type="entry name" value="PROLYL ENDOPEPTIDASE"/>
    <property type="match status" value="1"/>
</dbReference>
<evidence type="ECO:0000259" key="8">
    <source>
        <dbReference type="Pfam" id="PF02897"/>
    </source>
</evidence>
<comment type="similarity">
    <text evidence="2">Belongs to the peptidase S9A family.</text>
</comment>
<feature type="domain" description="Peptidase S9 prolyl oligopeptidase catalytic" evidence="7">
    <location>
        <begin position="463"/>
        <end position="676"/>
    </location>
</feature>
<dbReference type="Pfam" id="PF00326">
    <property type="entry name" value="Peptidase_S9"/>
    <property type="match status" value="1"/>
</dbReference>
<keyword evidence="6" id="KW-0720">Serine protease</keyword>
<dbReference type="InterPro" id="IPR001375">
    <property type="entry name" value="Peptidase_S9_cat"/>
</dbReference>
<dbReference type="InterPro" id="IPR002471">
    <property type="entry name" value="Pept_S9_AS"/>
</dbReference>
<protein>
    <recommendedName>
        <fullName evidence="3">prolyl oligopeptidase</fullName>
        <ecNumber evidence="3">3.4.21.26</ecNumber>
    </recommendedName>
</protein>
<dbReference type="GO" id="GO:0004252">
    <property type="term" value="F:serine-type endopeptidase activity"/>
    <property type="evidence" value="ECO:0007669"/>
    <property type="project" value="UniProtKB-EC"/>
</dbReference>